<keyword evidence="5" id="KW-0106">Calcium</keyword>
<evidence type="ECO:0000256" key="3">
    <source>
        <dbReference type="ARBA" id="ARBA00022723"/>
    </source>
</evidence>
<dbReference type="PANTHER" id="PTHR10342:SF264">
    <property type="entry name" value="MIP05773P-RELATED"/>
    <property type="match status" value="1"/>
</dbReference>
<dbReference type="InterPro" id="IPR047115">
    <property type="entry name" value="ARSB"/>
</dbReference>
<gene>
    <name evidence="9" type="ORF">L798_05840</name>
</gene>
<dbReference type="OMA" id="ENHYTHV"/>
<evidence type="ECO:0000256" key="2">
    <source>
        <dbReference type="ARBA" id="ARBA00008779"/>
    </source>
</evidence>
<dbReference type="InterPro" id="IPR000917">
    <property type="entry name" value="Sulfatase_N"/>
</dbReference>
<keyword evidence="4" id="KW-0378">Hydrolase</keyword>
<keyword evidence="6" id="KW-0325">Glycoprotein</keyword>
<feature type="signal peptide" evidence="7">
    <location>
        <begin position="1"/>
        <end position="22"/>
    </location>
</feature>
<dbReference type="PANTHER" id="PTHR10342">
    <property type="entry name" value="ARYLSULFATASE"/>
    <property type="match status" value="1"/>
</dbReference>
<dbReference type="OrthoDB" id="103349at2759"/>
<reference evidence="9 10" key="1">
    <citation type="journal article" date="2014" name="Nat. Commun.">
        <title>Molecular traces of alternative social organization in a termite genome.</title>
        <authorList>
            <person name="Terrapon N."/>
            <person name="Li C."/>
            <person name="Robertson H.M."/>
            <person name="Ji L."/>
            <person name="Meng X."/>
            <person name="Booth W."/>
            <person name="Chen Z."/>
            <person name="Childers C.P."/>
            <person name="Glastad K.M."/>
            <person name="Gokhale K."/>
            <person name="Gowin J."/>
            <person name="Gronenberg W."/>
            <person name="Hermansen R.A."/>
            <person name="Hu H."/>
            <person name="Hunt B.G."/>
            <person name="Huylmans A.K."/>
            <person name="Khalil S.M."/>
            <person name="Mitchell R.D."/>
            <person name="Munoz-Torres M.C."/>
            <person name="Mustard J.A."/>
            <person name="Pan H."/>
            <person name="Reese J.T."/>
            <person name="Scharf M.E."/>
            <person name="Sun F."/>
            <person name="Vogel H."/>
            <person name="Xiao J."/>
            <person name="Yang W."/>
            <person name="Yang Z."/>
            <person name="Yang Z."/>
            <person name="Zhou J."/>
            <person name="Zhu J."/>
            <person name="Brent C.S."/>
            <person name="Elsik C.G."/>
            <person name="Goodisman M.A."/>
            <person name="Liberles D.A."/>
            <person name="Roe R.M."/>
            <person name="Vargo E.L."/>
            <person name="Vilcinskas A."/>
            <person name="Wang J."/>
            <person name="Bornberg-Bauer E."/>
            <person name="Korb J."/>
            <person name="Zhang G."/>
            <person name="Liebig J."/>
        </authorList>
    </citation>
    <scope>NUCLEOTIDE SEQUENCE [LARGE SCALE GENOMIC DNA]</scope>
    <source>
        <tissue evidence="9">Whole organism</tissue>
    </source>
</reference>
<feature type="domain" description="Sulfatase N-terminal" evidence="8">
    <location>
        <begin position="25"/>
        <end position="348"/>
    </location>
</feature>
<evidence type="ECO:0000259" key="8">
    <source>
        <dbReference type="Pfam" id="PF00884"/>
    </source>
</evidence>
<dbReference type="Gene3D" id="3.30.1120.10">
    <property type="match status" value="1"/>
</dbReference>
<evidence type="ECO:0000313" key="9">
    <source>
        <dbReference type="EMBL" id="KDR18961.1"/>
    </source>
</evidence>
<evidence type="ECO:0000256" key="6">
    <source>
        <dbReference type="ARBA" id="ARBA00023180"/>
    </source>
</evidence>
<accession>A0A067RI69</accession>
<dbReference type="Proteomes" id="UP000027135">
    <property type="component" value="Unassembled WGS sequence"/>
</dbReference>
<feature type="chain" id="PRO_5001645238" evidence="7">
    <location>
        <begin position="23"/>
        <end position="601"/>
    </location>
</feature>
<organism evidence="9 10">
    <name type="scientific">Zootermopsis nevadensis</name>
    <name type="common">Dampwood termite</name>
    <dbReference type="NCBI Taxonomy" id="136037"/>
    <lineage>
        <taxon>Eukaryota</taxon>
        <taxon>Metazoa</taxon>
        <taxon>Ecdysozoa</taxon>
        <taxon>Arthropoda</taxon>
        <taxon>Hexapoda</taxon>
        <taxon>Insecta</taxon>
        <taxon>Pterygota</taxon>
        <taxon>Neoptera</taxon>
        <taxon>Polyneoptera</taxon>
        <taxon>Dictyoptera</taxon>
        <taxon>Blattodea</taxon>
        <taxon>Blattoidea</taxon>
        <taxon>Termitoidae</taxon>
        <taxon>Termopsidae</taxon>
        <taxon>Zootermopsis</taxon>
    </lineage>
</organism>
<comment type="cofactor">
    <cofactor evidence="1">
        <name>Ca(2+)</name>
        <dbReference type="ChEBI" id="CHEBI:29108"/>
    </cofactor>
</comment>
<proteinExistence type="inferred from homology"/>
<dbReference type="AlphaFoldDB" id="A0A067RI69"/>
<dbReference type="Gene3D" id="3.40.720.10">
    <property type="entry name" value="Alkaline Phosphatase, subunit A"/>
    <property type="match status" value="1"/>
</dbReference>
<name>A0A067RI69_ZOONE</name>
<evidence type="ECO:0000313" key="10">
    <source>
        <dbReference type="Proteomes" id="UP000027135"/>
    </source>
</evidence>
<dbReference type="STRING" id="136037.A0A067RI69"/>
<dbReference type="InterPro" id="IPR017850">
    <property type="entry name" value="Alkaline_phosphatase_core_sf"/>
</dbReference>
<evidence type="ECO:0000256" key="4">
    <source>
        <dbReference type="ARBA" id="ARBA00022801"/>
    </source>
</evidence>
<dbReference type="eggNOG" id="KOG3867">
    <property type="taxonomic scope" value="Eukaryota"/>
</dbReference>
<sequence>MAWTLSSFDVISVLITSSVCVALRPNVVVIMADDLGWNDVGFHGSDQIPTPNIDALAYNGVVLNRHYTLPICTPSRAAFMTGKYPIRTGMQGRPLRCGEPRGLPLEETTLPQRLRDLGYITRLVGKWHLGCQRSEYTPTRRGFDSHFGYWNGYIDYFDYMIDQDDFLGYDLRRDMNVSWAEKGKYATDVFTREAVRLILQHNTSRPLFLEVSHLAVHSARNTQLLEVPNLEEALTKFSYIPDTQRRIFSEMTSKLDDSVGQIVSALSDKGILNNTIIVFLTDNGAPTIGELQNWGSNWPLRGMKFTLYEGGVRGVAVVWSSLLQNPGRLSTQMMHISDWYPTIYSMAGGEVDKLGEIDGVDQWPSLMGNNGDIPRNETLLNIGDLDDMEGIINGNFKLVRSTSSHGVYDGFYGEDGRGLPNPPYDSARVINSTVSKAIMALNINTTTSTMEQLIGKIEEMRTVAMVSCEGSQRLYIGGPYCWNYCLFDLEKDPCETVNLASKHPGVVENLKNRLERFKAEMVPELTTSVDRASNPALFNNTWVCWLDDENVNNIPKTDTTTKTNSTVSGSSAKMSLPVYVSILCIVLICLCDRSMNSFNRT</sequence>
<keyword evidence="10" id="KW-1185">Reference proteome</keyword>
<keyword evidence="7" id="KW-0732">Signal</keyword>
<dbReference type="EMBL" id="KK852665">
    <property type="protein sequence ID" value="KDR18961.1"/>
    <property type="molecule type" value="Genomic_DNA"/>
</dbReference>
<evidence type="ECO:0000256" key="5">
    <source>
        <dbReference type="ARBA" id="ARBA00022837"/>
    </source>
</evidence>
<dbReference type="GO" id="GO:0008484">
    <property type="term" value="F:sulfuric ester hydrolase activity"/>
    <property type="evidence" value="ECO:0007669"/>
    <property type="project" value="InterPro"/>
</dbReference>
<evidence type="ECO:0000256" key="7">
    <source>
        <dbReference type="SAM" id="SignalP"/>
    </source>
</evidence>
<evidence type="ECO:0000256" key="1">
    <source>
        <dbReference type="ARBA" id="ARBA00001913"/>
    </source>
</evidence>
<protein>
    <submittedName>
        <fullName evidence="9">Arylsulfatase B</fullName>
    </submittedName>
</protein>
<dbReference type="CDD" id="cd16029">
    <property type="entry name" value="4-S"/>
    <property type="match status" value="1"/>
</dbReference>
<comment type="similarity">
    <text evidence="2">Belongs to the sulfatase family.</text>
</comment>
<dbReference type="InterPro" id="IPR024607">
    <property type="entry name" value="Sulfatase_CS"/>
</dbReference>
<dbReference type="SUPFAM" id="SSF53649">
    <property type="entry name" value="Alkaline phosphatase-like"/>
    <property type="match status" value="1"/>
</dbReference>
<dbReference type="PROSITE" id="PS00149">
    <property type="entry name" value="SULFATASE_2"/>
    <property type="match status" value="1"/>
</dbReference>
<dbReference type="InParanoid" id="A0A067RI69"/>
<keyword evidence="3" id="KW-0479">Metal-binding</keyword>
<dbReference type="Pfam" id="PF00884">
    <property type="entry name" value="Sulfatase"/>
    <property type="match status" value="1"/>
</dbReference>
<dbReference type="PROSITE" id="PS00523">
    <property type="entry name" value="SULFATASE_1"/>
    <property type="match status" value="1"/>
</dbReference>
<dbReference type="GO" id="GO:0046872">
    <property type="term" value="F:metal ion binding"/>
    <property type="evidence" value="ECO:0007669"/>
    <property type="project" value="UniProtKB-KW"/>
</dbReference>